<evidence type="ECO:0000313" key="2">
    <source>
        <dbReference type="EMBL" id="GGS36358.1"/>
    </source>
</evidence>
<organism evidence="2 3">
    <name type="scientific">Actinokineospora fastidiosa</name>
    <dbReference type="NCBI Taxonomy" id="1816"/>
    <lineage>
        <taxon>Bacteria</taxon>
        <taxon>Bacillati</taxon>
        <taxon>Actinomycetota</taxon>
        <taxon>Actinomycetes</taxon>
        <taxon>Pseudonocardiales</taxon>
        <taxon>Pseudonocardiaceae</taxon>
        <taxon>Actinokineospora</taxon>
    </lineage>
</organism>
<evidence type="ECO:0000259" key="1">
    <source>
        <dbReference type="PROSITE" id="PS50801"/>
    </source>
</evidence>
<dbReference type="EMBL" id="BMRB01000002">
    <property type="protein sequence ID" value="GGS36358.1"/>
    <property type="molecule type" value="Genomic_DNA"/>
</dbReference>
<dbReference type="PROSITE" id="PS50801">
    <property type="entry name" value="STAS"/>
    <property type="match status" value="1"/>
</dbReference>
<evidence type="ECO:0000313" key="3">
    <source>
        <dbReference type="Proteomes" id="UP000660680"/>
    </source>
</evidence>
<dbReference type="Gene3D" id="3.30.750.24">
    <property type="entry name" value="STAS domain"/>
    <property type="match status" value="1"/>
</dbReference>
<sequence length="123" mass="12876">MRDALMGNVSRSCVASTIAVDVLGTPDQPRVLVTGDVDALTVIELVEALADALRARPAALCVDLRSASFFGAAGLSALLSARETACGQDTRWRVLIADHSIVWRVVDVTGLAGELNAVVADPF</sequence>
<dbReference type="InterPro" id="IPR002645">
    <property type="entry name" value="STAS_dom"/>
</dbReference>
<keyword evidence="3" id="KW-1185">Reference proteome</keyword>
<protein>
    <recommendedName>
        <fullName evidence="1">STAS domain-containing protein</fullName>
    </recommendedName>
</protein>
<reference evidence="2" key="1">
    <citation type="journal article" date="2014" name="Int. J. Syst. Evol. Microbiol.">
        <title>Complete genome sequence of Corynebacterium casei LMG S-19264T (=DSM 44701T), isolated from a smear-ripened cheese.</title>
        <authorList>
            <consortium name="US DOE Joint Genome Institute (JGI-PGF)"/>
            <person name="Walter F."/>
            <person name="Albersmeier A."/>
            <person name="Kalinowski J."/>
            <person name="Ruckert C."/>
        </authorList>
    </citation>
    <scope>NUCLEOTIDE SEQUENCE</scope>
    <source>
        <strain evidence="2">JCM 3276</strain>
    </source>
</reference>
<name>A0A918LE86_9PSEU</name>
<dbReference type="SUPFAM" id="SSF52091">
    <property type="entry name" value="SpoIIaa-like"/>
    <property type="match status" value="1"/>
</dbReference>
<dbReference type="InterPro" id="IPR036513">
    <property type="entry name" value="STAS_dom_sf"/>
</dbReference>
<gene>
    <name evidence="2" type="ORF">GCM10010171_33770</name>
</gene>
<proteinExistence type="predicted"/>
<accession>A0A918LE86</accession>
<feature type="domain" description="STAS" evidence="1">
    <location>
        <begin position="33"/>
        <end position="123"/>
    </location>
</feature>
<reference evidence="2" key="2">
    <citation type="submission" date="2020-09" db="EMBL/GenBank/DDBJ databases">
        <authorList>
            <person name="Sun Q."/>
            <person name="Ohkuma M."/>
        </authorList>
    </citation>
    <scope>NUCLEOTIDE SEQUENCE</scope>
    <source>
        <strain evidence="2">JCM 3276</strain>
    </source>
</reference>
<comment type="caution">
    <text evidence="2">The sequence shown here is derived from an EMBL/GenBank/DDBJ whole genome shotgun (WGS) entry which is preliminary data.</text>
</comment>
<dbReference type="CDD" id="cd07043">
    <property type="entry name" value="STAS_anti-anti-sigma_factors"/>
    <property type="match status" value="1"/>
</dbReference>
<dbReference type="AlphaFoldDB" id="A0A918LE86"/>
<dbReference type="Proteomes" id="UP000660680">
    <property type="component" value="Unassembled WGS sequence"/>
</dbReference>